<evidence type="ECO:0000256" key="1">
    <source>
        <dbReference type="ARBA" id="ARBA00022679"/>
    </source>
</evidence>
<dbReference type="OMA" id="HRGHIEY"/>
<dbReference type="GO" id="GO:0016779">
    <property type="term" value="F:nucleotidyltransferase activity"/>
    <property type="evidence" value="ECO:0007669"/>
    <property type="project" value="UniProtKB-KW"/>
</dbReference>
<evidence type="ECO:0000313" key="4">
    <source>
        <dbReference type="EMBL" id="KIA76264.1"/>
    </source>
</evidence>
<name>A0A0C1EI05_9BACT</name>
<dbReference type="Proteomes" id="UP000031307">
    <property type="component" value="Unassembled WGS sequence"/>
</dbReference>
<dbReference type="InterPro" id="IPR014729">
    <property type="entry name" value="Rossmann-like_a/b/a_fold"/>
</dbReference>
<comment type="caution">
    <text evidence="4">The sequence shown here is derived from an EMBL/GenBank/DDBJ whole genome shotgun (WGS) entry which is preliminary data.</text>
</comment>
<protein>
    <recommendedName>
        <fullName evidence="3">Cytidyltransferase-like domain-containing protein</fullName>
    </recommendedName>
</protein>
<evidence type="ECO:0000313" key="5">
    <source>
        <dbReference type="Proteomes" id="UP000031307"/>
    </source>
</evidence>
<gene>
    <name evidence="4" type="ORF">DB43_AO00030</name>
</gene>
<organism evidence="4 5">
    <name type="scientific">Parachlamydia acanthamoebae</name>
    <dbReference type="NCBI Taxonomy" id="83552"/>
    <lineage>
        <taxon>Bacteria</taxon>
        <taxon>Pseudomonadati</taxon>
        <taxon>Chlamydiota</taxon>
        <taxon>Chlamydiia</taxon>
        <taxon>Parachlamydiales</taxon>
        <taxon>Parachlamydiaceae</taxon>
        <taxon>Parachlamydia</taxon>
    </lineage>
</organism>
<dbReference type="PANTHER" id="PTHR43793">
    <property type="entry name" value="FAD SYNTHASE"/>
    <property type="match status" value="1"/>
</dbReference>
<dbReference type="PATRIC" id="fig|83552.4.peg.2606"/>
<keyword evidence="1" id="KW-0808">Transferase</keyword>
<feature type="domain" description="Cytidyltransferase-like" evidence="3">
    <location>
        <begin position="36"/>
        <end position="140"/>
    </location>
</feature>
<proteinExistence type="predicted"/>
<dbReference type="EMBL" id="JSAM01000125">
    <property type="protein sequence ID" value="KIA76264.1"/>
    <property type="molecule type" value="Genomic_DNA"/>
</dbReference>
<dbReference type="PANTHER" id="PTHR43793:SF2">
    <property type="entry name" value="BIFUNCTIONAL PROTEIN HLDE"/>
    <property type="match status" value="1"/>
</dbReference>
<dbReference type="Pfam" id="PF01467">
    <property type="entry name" value="CTP_transf_like"/>
    <property type="match status" value="1"/>
</dbReference>
<dbReference type="RefSeq" id="WP_006340502.1">
    <property type="nucleotide sequence ID" value="NZ_BAWW01000066.1"/>
</dbReference>
<dbReference type="InterPro" id="IPR004821">
    <property type="entry name" value="Cyt_trans-like"/>
</dbReference>
<evidence type="ECO:0000256" key="2">
    <source>
        <dbReference type="ARBA" id="ARBA00022695"/>
    </source>
</evidence>
<dbReference type="InterPro" id="IPR050385">
    <property type="entry name" value="Archaeal_FAD_synthase"/>
</dbReference>
<accession>A0A0C1EI05</accession>
<keyword evidence="2" id="KW-0548">Nucleotidyltransferase</keyword>
<dbReference type="AlphaFoldDB" id="A0A0C1EI05"/>
<sequence length="165" mass="18241">MEKTWKKACEKKVCPPDQIESFVAGIRQAGKTIATLNGSFDLLHAGHLQILFEASQVGDCLIVALNTDRSIQAYKNPLRPIISLEYRIEMMAALEFVYAVTWFDETDPRSILSKIKPDVHVNGSEYGLNCIEADIVKAHGGRIHIVDLVPGLSTSQIVQKVAAIH</sequence>
<dbReference type="NCBIfam" id="TIGR00125">
    <property type="entry name" value="cyt_tran_rel"/>
    <property type="match status" value="1"/>
</dbReference>
<dbReference type="SUPFAM" id="SSF52374">
    <property type="entry name" value="Nucleotidylyl transferase"/>
    <property type="match status" value="1"/>
</dbReference>
<reference evidence="4 5" key="1">
    <citation type="journal article" date="2014" name="Mol. Biol. Evol.">
        <title>Massive expansion of Ubiquitination-related gene families within the Chlamydiae.</title>
        <authorList>
            <person name="Domman D."/>
            <person name="Collingro A."/>
            <person name="Lagkouvardos I."/>
            <person name="Gehre L."/>
            <person name="Weinmaier T."/>
            <person name="Rattei T."/>
            <person name="Subtil A."/>
            <person name="Horn M."/>
        </authorList>
    </citation>
    <scope>NUCLEOTIDE SEQUENCE [LARGE SCALE GENOMIC DNA]</scope>
    <source>
        <strain evidence="4 5">OEW1</strain>
    </source>
</reference>
<dbReference type="Gene3D" id="3.40.50.620">
    <property type="entry name" value="HUPs"/>
    <property type="match status" value="1"/>
</dbReference>
<evidence type="ECO:0000259" key="3">
    <source>
        <dbReference type="Pfam" id="PF01467"/>
    </source>
</evidence>